<gene>
    <name evidence="1" type="ORF">GDO54_018465</name>
</gene>
<proteinExistence type="predicted"/>
<dbReference type="EMBL" id="DYDO01000031">
    <property type="protein sequence ID" value="DBA13678.1"/>
    <property type="molecule type" value="Genomic_DNA"/>
</dbReference>
<evidence type="ECO:0000313" key="1">
    <source>
        <dbReference type="EMBL" id="DBA13678.1"/>
    </source>
</evidence>
<dbReference type="AlphaFoldDB" id="A0AAV2ZJL1"/>
<reference evidence="1" key="1">
    <citation type="thesis" date="2020" institute="ProQuest LLC" country="789 East Eisenhower Parkway, Ann Arbor, MI, USA">
        <title>Comparative Genomics and Chromosome Evolution.</title>
        <authorList>
            <person name="Mudd A.B."/>
        </authorList>
    </citation>
    <scope>NUCLEOTIDE SEQUENCE</scope>
    <source>
        <strain evidence="1">1538</strain>
        <tissue evidence="1">Blood</tissue>
    </source>
</reference>
<sequence length="140" mass="15747">MKTAACLCCRPILAGCTGLARFALRSSHPQQKNRPKAICRSRDVSRCRSLATRPWACSLLVRFRKEGVKHEGYKNIGNFKCQAQAAYICGSSYPSAIRSHERCSVQPRIFEAGWLEIIGRRQPLTLQDPPQKIRGVTEKC</sequence>
<keyword evidence="2" id="KW-1185">Reference proteome</keyword>
<evidence type="ECO:0000313" key="2">
    <source>
        <dbReference type="Proteomes" id="UP001181693"/>
    </source>
</evidence>
<dbReference type="Proteomes" id="UP001181693">
    <property type="component" value="Unassembled WGS sequence"/>
</dbReference>
<organism evidence="1 2">
    <name type="scientific">Pyxicephalus adspersus</name>
    <name type="common">African bullfrog</name>
    <dbReference type="NCBI Taxonomy" id="30357"/>
    <lineage>
        <taxon>Eukaryota</taxon>
        <taxon>Metazoa</taxon>
        <taxon>Chordata</taxon>
        <taxon>Craniata</taxon>
        <taxon>Vertebrata</taxon>
        <taxon>Euteleostomi</taxon>
        <taxon>Amphibia</taxon>
        <taxon>Batrachia</taxon>
        <taxon>Anura</taxon>
        <taxon>Neobatrachia</taxon>
        <taxon>Ranoidea</taxon>
        <taxon>Pyxicephalidae</taxon>
        <taxon>Pyxicephalinae</taxon>
        <taxon>Pyxicephalus</taxon>
    </lineage>
</organism>
<name>A0AAV2ZJL1_PYXAD</name>
<accession>A0AAV2ZJL1</accession>
<protein>
    <submittedName>
        <fullName evidence="1">Uncharacterized protein</fullName>
    </submittedName>
</protein>
<comment type="caution">
    <text evidence="1">The sequence shown here is derived from an EMBL/GenBank/DDBJ whole genome shotgun (WGS) entry which is preliminary data.</text>
</comment>